<sequence>MDKQTEKPSFFTRLATMIVDKRNLIFFLYFCAAIFSLFSRGWVAVCNDITEYLPATTETRQGLTIMEEELTTFATARVMVSHVTPDIARSLAERMESIEGVSSAVLGGSAGANTTADDDAEETPEDIAAYFKGADALISVTFDGEEDDDISLSALNGIKELLEPYDFYIDSPVGADQADTLGQEMGVILAIAAVVILLVLLFTSRSYAEIPVLVITFASAALLNLGTNFLFGEISFVSNSVTVILQLALAIDYAIILLHRFLEEREHAGDREACITALSAAIPAISASSLTTISGLAAMMFMEFRIGFDMGMVLIKAICLSMLSVFTLMPGLLMIFCKAMERTRHKNFVPSIDRWGAWAVKLRFIGVPVFTLCLVGGFLLSNRCPYVYGYSQIETARQNEAQIAQQRINETFGPQNVMALLVPKGDYDSEKALLERLETYEQVDSAMGLANIEAMDGYTLTDALTPRQFSELIDMDYELACLLYSAYAADQEEYGRIVGGVDDYTIPLMDIFLFIHDCKEEGYVSLDEGLNQDIDDLYEQLMDARVQMMGEHYSRMVISLNLPEEGEETFDFLKTVHAEAERYYEPDSVYLVGDSTSDYDLSVSFARDNVMISVLSVVFVIIVLLFTFMSVGLPILLILVIQGSIWVNFAFPGITGKPIFFMSYLIVTAIQMGANIDYAIVISSWFNELKGSMSKEQAMIRALSLAFPTVLTSGSILSVAAFLIAKITTEASIVGIGECLCRGTLISMFLVMFILPQMLYLGDRIVERTRFNLKFPEHERSSLLSGGTVYVSGRVRGRVSGIVDATMHGVIHGEVSAMVETGDEEHSKEEEHETHT</sequence>
<dbReference type="Proteomes" id="UP000679848">
    <property type="component" value="Chromosome"/>
</dbReference>
<feature type="transmembrane region" description="Helical" evidence="6">
    <location>
        <begin position="702"/>
        <end position="725"/>
    </location>
</feature>
<keyword evidence="2" id="KW-1003">Cell membrane</keyword>
<evidence type="ECO:0000313" key="8">
    <source>
        <dbReference type="EMBL" id="BCK85458.1"/>
    </source>
</evidence>
<evidence type="ECO:0000256" key="2">
    <source>
        <dbReference type="ARBA" id="ARBA00022475"/>
    </source>
</evidence>
<feature type="transmembrane region" description="Helical" evidence="6">
    <location>
        <begin position="23"/>
        <end position="43"/>
    </location>
</feature>
<dbReference type="KEGG" id="pfaa:MM59RIKEN_27770"/>
<reference evidence="8" key="1">
    <citation type="submission" date="2020-09" db="EMBL/GenBank/DDBJ databases">
        <title>New species isolated from human feces.</title>
        <authorList>
            <person name="Kitahara M."/>
            <person name="Shigeno Y."/>
            <person name="Shime M."/>
            <person name="Matsumoto Y."/>
            <person name="Nakamura S."/>
            <person name="Motooka D."/>
            <person name="Fukuoka S."/>
            <person name="Nishikawa H."/>
            <person name="Benno Y."/>
        </authorList>
    </citation>
    <scope>NUCLEOTIDE SEQUENCE</scope>
    <source>
        <strain evidence="8">MM59</strain>
    </source>
</reference>
<dbReference type="GO" id="GO:0005886">
    <property type="term" value="C:plasma membrane"/>
    <property type="evidence" value="ECO:0007669"/>
    <property type="project" value="UniProtKB-SubCell"/>
</dbReference>
<keyword evidence="5 6" id="KW-0472">Membrane</keyword>
<feature type="transmembrane region" description="Helical" evidence="6">
    <location>
        <begin position="660"/>
        <end position="681"/>
    </location>
</feature>
<keyword evidence="9" id="KW-1185">Reference proteome</keyword>
<comment type="subcellular location">
    <subcellularLocation>
        <location evidence="1">Cell membrane</location>
        <topology evidence="1">Multi-pass membrane protein</topology>
    </subcellularLocation>
</comment>
<protein>
    <recommendedName>
        <fullName evidence="7">Membrane transport protein MMPL domain-containing protein</fullName>
    </recommendedName>
</protein>
<feature type="transmembrane region" description="Helical" evidence="6">
    <location>
        <begin position="274"/>
        <end position="301"/>
    </location>
</feature>
<feature type="transmembrane region" description="Helical" evidence="6">
    <location>
        <begin position="243"/>
        <end position="262"/>
    </location>
</feature>
<dbReference type="InterPro" id="IPR004869">
    <property type="entry name" value="MMPL_dom"/>
</dbReference>
<dbReference type="Gene3D" id="1.20.1640.10">
    <property type="entry name" value="Multidrug efflux transporter AcrB transmembrane domain"/>
    <property type="match status" value="2"/>
</dbReference>
<evidence type="ECO:0000256" key="6">
    <source>
        <dbReference type="SAM" id="Phobius"/>
    </source>
</evidence>
<dbReference type="Pfam" id="PF03176">
    <property type="entry name" value="MMPL"/>
    <property type="match status" value="2"/>
</dbReference>
<keyword evidence="4 6" id="KW-1133">Transmembrane helix</keyword>
<feature type="transmembrane region" description="Helical" evidence="6">
    <location>
        <begin position="745"/>
        <end position="762"/>
    </location>
</feature>
<dbReference type="SUPFAM" id="SSF82866">
    <property type="entry name" value="Multidrug efflux transporter AcrB transmembrane domain"/>
    <property type="match status" value="2"/>
</dbReference>
<name>A0A810QAZ8_9FIRM</name>
<keyword evidence="3 6" id="KW-0812">Transmembrane</keyword>
<feature type="domain" description="Membrane transport protein MMPL" evidence="7">
    <location>
        <begin position="549"/>
        <end position="764"/>
    </location>
</feature>
<feature type="transmembrane region" description="Helical" evidence="6">
    <location>
        <begin position="185"/>
        <end position="203"/>
    </location>
</feature>
<accession>A0A810QAZ8</accession>
<evidence type="ECO:0000256" key="3">
    <source>
        <dbReference type="ARBA" id="ARBA00022692"/>
    </source>
</evidence>
<evidence type="ECO:0000256" key="5">
    <source>
        <dbReference type="ARBA" id="ARBA00023136"/>
    </source>
</evidence>
<organism evidence="8 9">
    <name type="scientific">Pusillibacter faecalis</name>
    <dbReference type="NCBI Taxonomy" id="2714358"/>
    <lineage>
        <taxon>Bacteria</taxon>
        <taxon>Bacillati</taxon>
        <taxon>Bacillota</taxon>
        <taxon>Clostridia</taxon>
        <taxon>Eubacteriales</taxon>
        <taxon>Oscillospiraceae</taxon>
        <taxon>Pusillibacter</taxon>
    </lineage>
</organism>
<dbReference type="InterPro" id="IPR050545">
    <property type="entry name" value="Mycobact_MmpL"/>
</dbReference>
<evidence type="ECO:0000313" key="9">
    <source>
        <dbReference type="Proteomes" id="UP000679848"/>
    </source>
</evidence>
<feature type="transmembrane region" description="Helical" evidence="6">
    <location>
        <begin position="313"/>
        <end position="337"/>
    </location>
</feature>
<evidence type="ECO:0000256" key="4">
    <source>
        <dbReference type="ARBA" id="ARBA00022989"/>
    </source>
</evidence>
<proteinExistence type="predicted"/>
<dbReference type="PANTHER" id="PTHR33406:SF13">
    <property type="entry name" value="MEMBRANE PROTEIN YDFJ"/>
    <property type="match status" value="1"/>
</dbReference>
<dbReference type="RefSeq" id="WP_228300546.1">
    <property type="nucleotide sequence ID" value="NZ_AP023420.1"/>
</dbReference>
<feature type="transmembrane region" description="Helical" evidence="6">
    <location>
        <begin position="210"/>
        <end position="231"/>
    </location>
</feature>
<dbReference type="AlphaFoldDB" id="A0A810QAZ8"/>
<gene>
    <name evidence="8" type="ORF">MM59RIKEN_27770</name>
</gene>
<evidence type="ECO:0000256" key="1">
    <source>
        <dbReference type="ARBA" id="ARBA00004651"/>
    </source>
</evidence>
<feature type="domain" description="Membrane transport protein MMPL" evidence="7">
    <location>
        <begin position="137"/>
        <end position="346"/>
    </location>
</feature>
<dbReference type="EMBL" id="AP023420">
    <property type="protein sequence ID" value="BCK85458.1"/>
    <property type="molecule type" value="Genomic_DNA"/>
</dbReference>
<evidence type="ECO:0000259" key="7">
    <source>
        <dbReference type="Pfam" id="PF03176"/>
    </source>
</evidence>
<dbReference type="PANTHER" id="PTHR33406">
    <property type="entry name" value="MEMBRANE PROTEIN MJ1562-RELATED"/>
    <property type="match status" value="1"/>
</dbReference>
<feature type="transmembrane region" description="Helical" evidence="6">
    <location>
        <begin position="610"/>
        <end position="628"/>
    </location>
</feature>